<dbReference type="SUPFAM" id="SSF82199">
    <property type="entry name" value="SET domain"/>
    <property type="match status" value="1"/>
</dbReference>
<comment type="caution">
    <text evidence="2">The sequence shown here is derived from an EMBL/GenBank/DDBJ whole genome shotgun (WGS) entry which is preliminary data.</text>
</comment>
<reference evidence="2" key="2">
    <citation type="submission" date="2020-11" db="EMBL/GenBank/DDBJ databases">
        <authorList>
            <person name="McCartney M.A."/>
            <person name="Auch B."/>
            <person name="Kono T."/>
            <person name="Mallez S."/>
            <person name="Becker A."/>
            <person name="Gohl D.M."/>
            <person name="Silverstein K.A.T."/>
            <person name="Koren S."/>
            <person name="Bechman K.B."/>
            <person name="Herman A."/>
            <person name="Abrahante J.E."/>
            <person name="Garbe J."/>
        </authorList>
    </citation>
    <scope>NUCLEOTIDE SEQUENCE</scope>
    <source>
        <strain evidence="2">Duluth1</strain>
        <tissue evidence="2">Whole animal</tissue>
    </source>
</reference>
<evidence type="ECO:0000256" key="1">
    <source>
        <dbReference type="SAM" id="MobiDB-lite"/>
    </source>
</evidence>
<feature type="region of interest" description="Disordered" evidence="1">
    <location>
        <begin position="187"/>
        <end position="259"/>
    </location>
</feature>
<evidence type="ECO:0000313" key="3">
    <source>
        <dbReference type="Proteomes" id="UP000828390"/>
    </source>
</evidence>
<dbReference type="EMBL" id="JAIWYP010000103">
    <property type="protein sequence ID" value="KAH3689645.1"/>
    <property type="molecule type" value="Genomic_DNA"/>
</dbReference>
<accession>A0A9D3Y0M0</accession>
<dbReference type="InterPro" id="IPR046341">
    <property type="entry name" value="SET_dom_sf"/>
</dbReference>
<evidence type="ECO:0000313" key="2">
    <source>
        <dbReference type="EMBL" id="KAH3689645.1"/>
    </source>
</evidence>
<dbReference type="Proteomes" id="UP000828390">
    <property type="component" value="Unassembled WGS sequence"/>
</dbReference>
<dbReference type="AlphaFoldDB" id="A0A9D3Y0M0"/>
<reference evidence="2" key="1">
    <citation type="journal article" date="2019" name="bioRxiv">
        <title>The Genome of the Zebra Mussel, Dreissena polymorpha: A Resource for Invasive Species Research.</title>
        <authorList>
            <person name="McCartney M.A."/>
            <person name="Auch B."/>
            <person name="Kono T."/>
            <person name="Mallez S."/>
            <person name="Zhang Y."/>
            <person name="Obille A."/>
            <person name="Becker A."/>
            <person name="Abrahante J.E."/>
            <person name="Garbe J."/>
            <person name="Badalamenti J.P."/>
            <person name="Herman A."/>
            <person name="Mangelson H."/>
            <person name="Liachko I."/>
            <person name="Sullivan S."/>
            <person name="Sone E.D."/>
            <person name="Koren S."/>
            <person name="Silverstein K.A.T."/>
            <person name="Beckman K.B."/>
            <person name="Gohl D.M."/>
        </authorList>
    </citation>
    <scope>NUCLEOTIDE SEQUENCE</scope>
    <source>
        <strain evidence="2">Duluth1</strain>
        <tissue evidence="2">Whole animal</tissue>
    </source>
</reference>
<gene>
    <name evidence="2" type="ORF">DPMN_194662</name>
</gene>
<dbReference type="Gene3D" id="2.170.270.10">
    <property type="entry name" value="SET domain"/>
    <property type="match status" value="1"/>
</dbReference>
<organism evidence="2 3">
    <name type="scientific">Dreissena polymorpha</name>
    <name type="common">Zebra mussel</name>
    <name type="synonym">Mytilus polymorpha</name>
    <dbReference type="NCBI Taxonomy" id="45954"/>
    <lineage>
        <taxon>Eukaryota</taxon>
        <taxon>Metazoa</taxon>
        <taxon>Spiralia</taxon>
        <taxon>Lophotrochozoa</taxon>
        <taxon>Mollusca</taxon>
        <taxon>Bivalvia</taxon>
        <taxon>Autobranchia</taxon>
        <taxon>Heteroconchia</taxon>
        <taxon>Euheterodonta</taxon>
        <taxon>Imparidentia</taxon>
        <taxon>Neoheterodontei</taxon>
        <taxon>Myida</taxon>
        <taxon>Dreissenoidea</taxon>
        <taxon>Dreissenidae</taxon>
        <taxon>Dreissena</taxon>
    </lineage>
</organism>
<name>A0A9D3Y0M0_DREPO</name>
<keyword evidence="3" id="KW-1185">Reference proteome</keyword>
<sequence>MINNAIKGDIRNNAEMKIVLEHLCLFATKDIAVNEELRFDYGVPNLPWRKAGEDLVNHEGNAITNVESQKDTTSLADEDVVYQDNKSPRTVDSWNNTLADQDMIHKLENDARPVDQCQAKVEADEDVVYQDGNSLRTVDSQNDMLAEEKVRQEARQVTDRLKEEKQQEMGLRQLEEEWRLVEEAERQKKEAASRKQRKQGSGSGGKSSSKSPSPLSAGPGTPQKGQEVKTGPDRVTPVGRTISRYRGEANTKMSNRHFK</sequence>
<protein>
    <submittedName>
        <fullName evidence="2">Uncharacterized protein</fullName>
    </submittedName>
</protein>
<proteinExistence type="predicted"/>